<protein>
    <submittedName>
        <fullName evidence="2">Uncharacterized protein</fullName>
    </submittedName>
</protein>
<dbReference type="RefSeq" id="WP_023785774.1">
    <property type="nucleotide sequence ID" value="NC_022997.1"/>
</dbReference>
<evidence type="ECO:0000313" key="3">
    <source>
        <dbReference type="Proteomes" id="UP000018542"/>
    </source>
</evidence>
<feature type="transmembrane region" description="Helical" evidence="1">
    <location>
        <begin position="56"/>
        <end position="74"/>
    </location>
</feature>
<evidence type="ECO:0000256" key="1">
    <source>
        <dbReference type="SAM" id="Phobius"/>
    </source>
</evidence>
<name>V5SAD3_9HYPH</name>
<keyword evidence="3" id="KW-1185">Reference proteome</keyword>
<keyword evidence="1" id="KW-1133">Transmembrane helix</keyword>
<evidence type="ECO:0000313" key="2">
    <source>
        <dbReference type="EMBL" id="AHB47397.1"/>
    </source>
</evidence>
<dbReference type="PATRIC" id="fig|1029756.8.peg.361"/>
<organism evidence="2 3">
    <name type="scientific">Hyphomicrobium nitrativorans NL23</name>
    <dbReference type="NCBI Taxonomy" id="1029756"/>
    <lineage>
        <taxon>Bacteria</taxon>
        <taxon>Pseudomonadati</taxon>
        <taxon>Pseudomonadota</taxon>
        <taxon>Alphaproteobacteria</taxon>
        <taxon>Hyphomicrobiales</taxon>
        <taxon>Hyphomicrobiaceae</taxon>
        <taxon>Hyphomicrobium</taxon>
    </lineage>
</organism>
<keyword evidence="1" id="KW-0472">Membrane</keyword>
<keyword evidence="1" id="KW-0812">Transmembrane</keyword>
<reference evidence="2 3" key="1">
    <citation type="journal article" date="2014" name="Genome Announc.">
        <title>Complete Genome Sequence of Hyphomicrobium nitrativorans Strain NL23, a Denitrifying Bacterium Isolated from Biofilm of a Methanol-Fed Denitrification System Treating Seawater at the Montreal Biodome.</title>
        <authorList>
            <person name="Martineau C."/>
            <person name="Villeneuve C."/>
            <person name="Mauffrey F."/>
            <person name="Villemur R."/>
        </authorList>
    </citation>
    <scope>NUCLEOTIDE SEQUENCE [LARGE SCALE GENOMIC DNA]</scope>
    <source>
        <strain evidence="2">NL23</strain>
    </source>
</reference>
<accession>V5SAD3</accession>
<dbReference type="HOGENOM" id="CLU_1728890_0_0_5"/>
<dbReference type="KEGG" id="hni:W911_01705"/>
<feature type="transmembrane region" description="Helical" evidence="1">
    <location>
        <begin position="118"/>
        <end position="140"/>
    </location>
</feature>
<dbReference type="Proteomes" id="UP000018542">
    <property type="component" value="Chromosome"/>
</dbReference>
<dbReference type="AlphaFoldDB" id="V5SAD3"/>
<dbReference type="OrthoDB" id="7361074at2"/>
<sequence>MEGTSFKNLLIGFVAGAIALVTVHELIALCLADAGHISRTPWSLETSGLTGLPQIVTDVVWGGVWGMVFAAILGDVPQGSMTVRGAVLGIVGPALIGVLVLVPLVRGETLFLNADPDLIWPVLVLGAGFGAATAWLYGLFTAGGRLP</sequence>
<gene>
    <name evidence="2" type="ORF">W911_01705</name>
</gene>
<proteinExistence type="predicted"/>
<feature type="transmembrane region" description="Helical" evidence="1">
    <location>
        <begin position="86"/>
        <end position="106"/>
    </location>
</feature>
<dbReference type="EMBL" id="CP006912">
    <property type="protein sequence ID" value="AHB47397.1"/>
    <property type="molecule type" value="Genomic_DNA"/>
</dbReference>